<feature type="transmembrane region" description="Helical" evidence="9">
    <location>
        <begin position="99"/>
        <end position="121"/>
    </location>
</feature>
<evidence type="ECO:0000256" key="7">
    <source>
        <dbReference type="ARBA" id="ARBA00023136"/>
    </source>
</evidence>
<evidence type="ECO:0000256" key="3">
    <source>
        <dbReference type="ARBA" id="ARBA00022475"/>
    </source>
</evidence>
<comment type="subcellular location">
    <subcellularLocation>
        <location evidence="1 9">Cell membrane</location>
        <topology evidence="1 9">Multi-pass membrane protein</topology>
    </subcellularLocation>
</comment>
<evidence type="ECO:0000256" key="6">
    <source>
        <dbReference type="ARBA" id="ARBA00023065"/>
    </source>
</evidence>
<evidence type="ECO:0000313" key="10">
    <source>
        <dbReference type="EMBL" id="AFC34080.1"/>
    </source>
</evidence>
<evidence type="ECO:0000256" key="5">
    <source>
        <dbReference type="ARBA" id="ARBA00022989"/>
    </source>
</evidence>
<comment type="caution">
    <text evidence="9">Lacks conserved residue(s) required for the propagation of feature annotation.</text>
</comment>
<dbReference type="InterPro" id="IPR000990">
    <property type="entry name" value="Innexin"/>
</dbReference>
<evidence type="ECO:0000256" key="9">
    <source>
        <dbReference type="RuleBase" id="RU010713"/>
    </source>
</evidence>
<comment type="function">
    <text evidence="9">Structural component of the gap junctions.</text>
</comment>
<name>H9C4R9_9ANNE</name>
<feature type="transmembrane region" description="Helical" evidence="9">
    <location>
        <begin position="281"/>
        <end position="306"/>
    </location>
</feature>
<organism evidence="10">
    <name type="scientific">Hirudo verbana</name>
    <dbReference type="NCBI Taxonomy" id="311461"/>
    <lineage>
        <taxon>Eukaryota</taxon>
        <taxon>Metazoa</taxon>
        <taxon>Spiralia</taxon>
        <taxon>Lophotrochozoa</taxon>
        <taxon>Annelida</taxon>
        <taxon>Clitellata</taxon>
        <taxon>Hirudinea</taxon>
        <taxon>Hirudinida</taxon>
        <taxon>Hirudiniformes</taxon>
        <taxon>Hirudinidae</taxon>
        <taxon>Hirudo</taxon>
    </lineage>
</organism>
<feature type="transmembrane region" description="Helical" evidence="9">
    <location>
        <begin position="352"/>
        <end position="377"/>
    </location>
</feature>
<dbReference type="GO" id="GO:0005921">
    <property type="term" value="C:gap junction"/>
    <property type="evidence" value="ECO:0007669"/>
    <property type="project" value="UniProtKB-UniRule"/>
</dbReference>
<evidence type="ECO:0000256" key="1">
    <source>
        <dbReference type="ARBA" id="ARBA00004651"/>
    </source>
</evidence>
<sequence length="414" mass="47955">MEEVFRIFFDLRNIKLNHDDDCSDRVSRLISAVLIIILATIVSARQCLGEAIHCWCPEVCATNHEKYANLMCWVDDTYFVPFPDRIPHPDEARLRKVTYYQWVPIILMLQALLFLAPWVVWKILSGRCGVHLGSIVEAASKSQLSFKQEEREVALNFAVFLLDRFLLNKNNTQSWLNKNCPLGCCSTRSKCCSLYVSYLSVKLLYLVNAVGQLFLLDQFLGVEFYTFGYHVLSYLVSNRKWIPTDRFPHVTLCDFRIRQSTNVNQYTVQCVLPINIFNEKVFAVIWFWLVTVAAITLWSLFGWLWAVVISQSVSNYVEENLEIFGYFPVEDKVESQSLKIFSNSYLGRDGLFVLKLVSGNAGGLVAAEILCSLWMNYGHSCHKRTMKKSCWGIFKRSKRQKQIRFSERYPIEDV</sequence>
<gene>
    <name evidence="9" type="primary">inx</name>
</gene>
<keyword evidence="2 9" id="KW-0813">Transport</keyword>
<dbReference type="EMBL" id="JQ231025">
    <property type="protein sequence ID" value="AFC34080.1"/>
    <property type="molecule type" value="mRNA"/>
</dbReference>
<evidence type="ECO:0000256" key="2">
    <source>
        <dbReference type="ARBA" id="ARBA00022448"/>
    </source>
</evidence>
<dbReference type="PANTHER" id="PTHR11893">
    <property type="entry name" value="INNEXIN"/>
    <property type="match status" value="1"/>
</dbReference>
<keyword evidence="4 9" id="KW-0812">Transmembrane</keyword>
<keyword evidence="6 9" id="KW-0406">Ion transport</keyword>
<evidence type="ECO:0000256" key="4">
    <source>
        <dbReference type="ARBA" id="ARBA00022692"/>
    </source>
</evidence>
<dbReference type="GO" id="GO:0034220">
    <property type="term" value="P:monoatomic ion transmembrane transport"/>
    <property type="evidence" value="ECO:0007669"/>
    <property type="project" value="UniProtKB-KW"/>
</dbReference>
<protein>
    <recommendedName>
        <fullName evidence="9">Innexin</fullName>
    </recommendedName>
</protein>
<dbReference type="Pfam" id="PF00876">
    <property type="entry name" value="Innexin"/>
    <property type="match status" value="1"/>
</dbReference>
<evidence type="ECO:0000256" key="8">
    <source>
        <dbReference type="ARBA" id="ARBA00023303"/>
    </source>
</evidence>
<reference evidence="10" key="1">
    <citation type="journal article" date="2012" name="Dev. Genes Evol.">
        <title>The medicinal leech genome encodes 21 innexin genes: different combinations are expressed by identified central neurons.</title>
        <authorList>
            <person name="Kandarian B."/>
            <person name="Sethi J."/>
            <person name="Wu A."/>
            <person name="Baker M."/>
            <person name="Yazdani N."/>
            <person name="Kym E."/>
            <person name="Sanchez A."/>
            <person name="Edsall L."/>
            <person name="Gaasterland T."/>
            <person name="Macagno E."/>
        </authorList>
    </citation>
    <scope>NUCLEOTIDE SEQUENCE</scope>
</reference>
<keyword evidence="3" id="KW-1003">Cell membrane</keyword>
<keyword evidence="7 9" id="KW-0472">Membrane</keyword>
<accession>H9C4R9</accession>
<keyword evidence="5 9" id="KW-1133">Transmembrane helix</keyword>
<keyword evidence="8 9" id="KW-0407">Ion channel</keyword>
<comment type="similarity">
    <text evidence="9">Belongs to the pannexin family.</text>
</comment>
<dbReference type="GO" id="GO:0005886">
    <property type="term" value="C:plasma membrane"/>
    <property type="evidence" value="ECO:0007669"/>
    <property type="project" value="UniProtKB-SubCell"/>
</dbReference>
<dbReference type="PROSITE" id="PS51013">
    <property type="entry name" value="PANNEXIN"/>
    <property type="match status" value="1"/>
</dbReference>
<dbReference type="PANTHER" id="PTHR11893:SF36">
    <property type="entry name" value="INNEXIN-5"/>
    <property type="match status" value="1"/>
</dbReference>
<proteinExistence type="evidence at transcript level"/>
<dbReference type="AlphaFoldDB" id="H9C4R9"/>
<dbReference type="PRINTS" id="PR01262">
    <property type="entry name" value="INNEXIN"/>
</dbReference>